<feature type="active site" description="Proton donor" evidence="2">
    <location>
        <position position="71"/>
    </location>
</feature>
<feature type="compositionally biased region" description="Low complexity" evidence="3">
    <location>
        <begin position="133"/>
        <end position="154"/>
    </location>
</feature>
<feature type="region of interest" description="Disordered" evidence="3">
    <location>
        <begin position="130"/>
        <end position="154"/>
    </location>
</feature>
<sequence length="261" mass="27198">MVVEPASVAPASIAPASATSATTATDDATPLRRLFVAILPDPAWSAELLRTQEAIAPQLRKASRTAPTNFHLTLEFLGPCSHGEEREAREALLDAVGRHTPFDLTLGGVGAFAKRRGAILWRGVHAEKDAGSREAAGSPEGAGSPEAAGSPGGSALRALQRDLLAALARQPTLGSRVDVAAPYAPHLTLFRQSRVAGASAGCDDPLDSLLATTNAGLSALGPEAFPTMRVTSVSLMWSHHPAPRGPLAYDAIATEPLRDRR</sequence>
<dbReference type="Pfam" id="PF13563">
    <property type="entry name" value="2_5_RNA_ligase2"/>
    <property type="match status" value="1"/>
</dbReference>
<dbReference type="EMBL" id="JAZGJQ010000010">
    <property type="protein sequence ID" value="MEE6147942.1"/>
    <property type="molecule type" value="Genomic_DNA"/>
</dbReference>
<keyword evidence="4" id="KW-0436">Ligase</keyword>
<dbReference type="InterPro" id="IPR004175">
    <property type="entry name" value="RNA_CPDase"/>
</dbReference>
<evidence type="ECO:0000256" key="1">
    <source>
        <dbReference type="ARBA" id="ARBA00022801"/>
    </source>
</evidence>
<dbReference type="HAMAP" id="MF_01940">
    <property type="entry name" value="RNA_CPDase"/>
    <property type="match status" value="1"/>
</dbReference>
<protein>
    <recommendedName>
        <fullName evidence="2">RNA 2',3'-cyclic phosphodiesterase</fullName>
        <shortName evidence="2">RNA 2',3'-CPDase</shortName>
        <ecNumber evidence="2">3.1.4.58</ecNumber>
    </recommendedName>
</protein>
<dbReference type="InterPro" id="IPR009097">
    <property type="entry name" value="Cyclic_Pdiesterase"/>
</dbReference>
<dbReference type="RefSeq" id="WP_330958707.1">
    <property type="nucleotide sequence ID" value="NZ_JAZGJQ010000010.1"/>
</dbReference>
<proteinExistence type="inferred from homology"/>
<keyword evidence="1 2" id="KW-0378">Hydrolase</keyword>
<gene>
    <name evidence="4" type="ORF">VXJ25_08115</name>
</gene>
<accession>A0ABU7RBG1</accession>
<keyword evidence="5" id="KW-1185">Reference proteome</keyword>
<name>A0ABU7RBG1_9ACTN</name>
<evidence type="ECO:0000313" key="5">
    <source>
        <dbReference type="Proteomes" id="UP001332931"/>
    </source>
</evidence>
<dbReference type="PANTHER" id="PTHR35561:SF1">
    <property type="entry name" value="RNA 2',3'-CYCLIC PHOSPHODIESTERASE"/>
    <property type="match status" value="1"/>
</dbReference>
<feature type="region of interest" description="Disordered" evidence="3">
    <location>
        <begin position="1"/>
        <end position="24"/>
    </location>
</feature>
<comment type="caution">
    <text evidence="4">The sequence shown here is derived from an EMBL/GenBank/DDBJ whole genome shotgun (WGS) entry which is preliminary data.</text>
</comment>
<dbReference type="PANTHER" id="PTHR35561">
    <property type="entry name" value="RNA 2',3'-CYCLIC PHOSPHODIESTERASE"/>
    <property type="match status" value="1"/>
</dbReference>
<evidence type="ECO:0000256" key="2">
    <source>
        <dbReference type="HAMAP-Rule" id="MF_01940"/>
    </source>
</evidence>
<feature type="short sequence motif" description="HXTX 2" evidence="2">
    <location>
        <begin position="186"/>
        <end position="189"/>
    </location>
</feature>
<evidence type="ECO:0000313" key="4">
    <source>
        <dbReference type="EMBL" id="MEE6147942.1"/>
    </source>
</evidence>
<dbReference type="EC" id="3.1.4.58" evidence="2"/>
<evidence type="ECO:0000256" key="3">
    <source>
        <dbReference type="SAM" id="MobiDB-lite"/>
    </source>
</evidence>
<feature type="short sequence motif" description="HXTX 1" evidence="2">
    <location>
        <begin position="71"/>
        <end position="74"/>
    </location>
</feature>
<reference evidence="4 5" key="1">
    <citation type="submission" date="2024-01" db="EMBL/GenBank/DDBJ databases">
        <title>Description of Olsenella sp. nov., isolated from pig feces.</title>
        <authorList>
            <person name="Chang Y.-H."/>
        </authorList>
    </citation>
    <scope>NUCLEOTIDE SEQUENCE [LARGE SCALE GENOMIC DNA]</scope>
    <source>
        <strain evidence="4 5">YH-ols2223</strain>
    </source>
</reference>
<dbReference type="GO" id="GO:0016874">
    <property type="term" value="F:ligase activity"/>
    <property type="evidence" value="ECO:0007669"/>
    <property type="project" value="UniProtKB-KW"/>
</dbReference>
<comment type="catalytic activity">
    <reaction evidence="2">
        <text>a 3'-end 2',3'-cyclophospho-ribonucleotide-RNA + H2O = a 3'-end 2'-phospho-ribonucleotide-RNA + H(+)</text>
        <dbReference type="Rhea" id="RHEA:11828"/>
        <dbReference type="Rhea" id="RHEA-COMP:10464"/>
        <dbReference type="Rhea" id="RHEA-COMP:17353"/>
        <dbReference type="ChEBI" id="CHEBI:15377"/>
        <dbReference type="ChEBI" id="CHEBI:15378"/>
        <dbReference type="ChEBI" id="CHEBI:83064"/>
        <dbReference type="ChEBI" id="CHEBI:173113"/>
        <dbReference type="EC" id="3.1.4.58"/>
    </reaction>
</comment>
<organism evidence="4 5">
    <name type="scientific">Olsenella absiana</name>
    <dbReference type="NCBI Taxonomy" id="3115222"/>
    <lineage>
        <taxon>Bacteria</taxon>
        <taxon>Bacillati</taxon>
        <taxon>Actinomycetota</taxon>
        <taxon>Coriobacteriia</taxon>
        <taxon>Coriobacteriales</taxon>
        <taxon>Atopobiaceae</taxon>
        <taxon>Olsenella</taxon>
    </lineage>
</organism>
<dbReference type="SUPFAM" id="SSF55144">
    <property type="entry name" value="LigT-like"/>
    <property type="match status" value="1"/>
</dbReference>
<comment type="function">
    <text evidence="2">Hydrolyzes RNA 2',3'-cyclic phosphodiester to an RNA 2'-phosphomonoester.</text>
</comment>
<dbReference type="Gene3D" id="3.90.1140.10">
    <property type="entry name" value="Cyclic phosphodiesterase"/>
    <property type="match status" value="1"/>
</dbReference>
<dbReference type="Proteomes" id="UP001332931">
    <property type="component" value="Unassembled WGS sequence"/>
</dbReference>
<comment type="similarity">
    <text evidence="2">Belongs to the 2H phosphoesterase superfamily. ThpR family.</text>
</comment>
<feature type="active site" description="Proton acceptor" evidence="2">
    <location>
        <position position="186"/>
    </location>
</feature>